<proteinExistence type="predicted"/>
<organism evidence="2 3">
    <name type="scientific">Eumeta variegata</name>
    <name type="common">Bagworm moth</name>
    <name type="synonym">Eumeta japonica</name>
    <dbReference type="NCBI Taxonomy" id="151549"/>
    <lineage>
        <taxon>Eukaryota</taxon>
        <taxon>Metazoa</taxon>
        <taxon>Ecdysozoa</taxon>
        <taxon>Arthropoda</taxon>
        <taxon>Hexapoda</taxon>
        <taxon>Insecta</taxon>
        <taxon>Pterygota</taxon>
        <taxon>Neoptera</taxon>
        <taxon>Endopterygota</taxon>
        <taxon>Lepidoptera</taxon>
        <taxon>Glossata</taxon>
        <taxon>Ditrysia</taxon>
        <taxon>Tineoidea</taxon>
        <taxon>Psychidae</taxon>
        <taxon>Oiketicinae</taxon>
        <taxon>Eumeta</taxon>
    </lineage>
</organism>
<feature type="region of interest" description="Disordered" evidence="1">
    <location>
        <begin position="1"/>
        <end position="20"/>
    </location>
</feature>
<evidence type="ECO:0000256" key="1">
    <source>
        <dbReference type="SAM" id="MobiDB-lite"/>
    </source>
</evidence>
<name>A0A4C1XPU1_EUMVA</name>
<gene>
    <name evidence="2" type="ORF">EVAR_50295_1</name>
</gene>
<evidence type="ECO:0000313" key="3">
    <source>
        <dbReference type="Proteomes" id="UP000299102"/>
    </source>
</evidence>
<accession>A0A4C1XPU1</accession>
<dbReference type="EMBL" id="BGZK01000943">
    <property type="protein sequence ID" value="GBP65946.1"/>
    <property type="molecule type" value="Genomic_DNA"/>
</dbReference>
<protein>
    <submittedName>
        <fullName evidence="2">Uncharacterized protein</fullName>
    </submittedName>
</protein>
<evidence type="ECO:0000313" key="2">
    <source>
        <dbReference type="EMBL" id="GBP65946.1"/>
    </source>
</evidence>
<comment type="caution">
    <text evidence="2">The sequence shown here is derived from an EMBL/GenBank/DDBJ whole genome shotgun (WGS) entry which is preliminary data.</text>
</comment>
<dbReference type="AlphaFoldDB" id="A0A4C1XPU1"/>
<keyword evidence="3" id="KW-1185">Reference proteome</keyword>
<sequence length="272" mass="30551">MCVRTGIRENGRHDGAETLGGTRSTRARCATLCCARGRPIIVEWERDARHSAGLSLVRAFVPKNTSRRCVEYIHSRVDRERTNGKRKSSALCRVQLATYIQKTDTLAARLNSLSETLNGIVCAMDLCSSEGRYAHRDFSFALRTSWVLFAVVSLSWRCRFDRAPTEVGRAARRAPRRPPPQAPGNSIKYQVHHFTSMRRLKDFLLHCSQLILSSLLCLLCSRHAAQGGACACRTLMARFLIMPLINLRRRGAVSWRVPGALRGHATPKYYGP</sequence>
<reference evidence="2 3" key="1">
    <citation type="journal article" date="2019" name="Commun. Biol.">
        <title>The bagworm genome reveals a unique fibroin gene that provides high tensile strength.</title>
        <authorList>
            <person name="Kono N."/>
            <person name="Nakamura H."/>
            <person name="Ohtoshi R."/>
            <person name="Tomita M."/>
            <person name="Numata K."/>
            <person name="Arakawa K."/>
        </authorList>
    </citation>
    <scope>NUCLEOTIDE SEQUENCE [LARGE SCALE GENOMIC DNA]</scope>
</reference>
<feature type="compositionally biased region" description="Basic and acidic residues" evidence="1">
    <location>
        <begin position="1"/>
        <end position="16"/>
    </location>
</feature>
<dbReference type="Proteomes" id="UP000299102">
    <property type="component" value="Unassembled WGS sequence"/>
</dbReference>